<dbReference type="Gene3D" id="3.90.550.10">
    <property type="entry name" value="Spore Coat Polysaccharide Biosynthesis Protein SpsA, Chain A"/>
    <property type="match status" value="1"/>
</dbReference>
<evidence type="ECO:0000256" key="2">
    <source>
        <dbReference type="ARBA" id="ARBA00022679"/>
    </source>
</evidence>
<dbReference type="EC" id="2.7.7.77" evidence="8"/>
<feature type="binding site" evidence="8">
    <location>
        <begin position="15"/>
        <end position="17"/>
    </location>
    <ligand>
        <name>GTP</name>
        <dbReference type="ChEBI" id="CHEBI:37565"/>
    </ligand>
</feature>
<comment type="catalytic activity">
    <reaction evidence="8">
        <text>Mo-molybdopterin + GTP + H(+) = Mo-molybdopterin guanine dinucleotide + diphosphate</text>
        <dbReference type="Rhea" id="RHEA:34243"/>
        <dbReference type="ChEBI" id="CHEBI:15378"/>
        <dbReference type="ChEBI" id="CHEBI:33019"/>
        <dbReference type="ChEBI" id="CHEBI:37565"/>
        <dbReference type="ChEBI" id="CHEBI:71302"/>
        <dbReference type="ChEBI" id="CHEBI:71310"/>
        <dbReference type="EC" id="2.7.7.77"/>
    </reaction>
</comment>
<comment type="similarity">
    <text evidence="8">Belongs to the MobA family.</text>
</comment>
<keyword evidence="6 8" id="KW-0342">GTP-binding</keyword>
<evidence type="ECO:0000256" key="8">
    <source>
        <dbReference type="HAMAP-Rule" id="MF_00316"/>
    </source>
</evidence>
<sequence length="199" mass="21188">MSSPMEPARITGVILAGGRGQRMGGVDKGLVDFRGRPLAAWAVERFGPQVDELLINANRNARRYAAFGPPVFGDDLEDFPGPLAGLHAALGHAAHPLVATVPCDSPLLPLDLVARLLAGLREHDAEVAVARALGRGQPVFCLCRRELRASLGAYLAGGGRAMERWFAAQRVAWVDFDDCAEGFHNLNTAAELDEAARAG</sequence>
<keyword evidence="2 8" id="KW-0808">Transferase</keyword>
<gene>
    <name evidence="8 10" type="primary">mobA</name>
    <name evidence="10" type="ORF">E6C76_11005</name>
</gene>
<dbReference type="InterPro" id="IPR029044">
    <property type="entry name" value="Nucleotide-diphossugar_trans"/>
</dbReference>
<feature type="binding site" evidence="8">
    <location>
        <position position="74"/>
    </location>
    <ligand>
        <name>GTP</name>
        <dbReference type="ChEBI" id="CHEBI:37565"/>
    </ligand>
</feature>
<dbReference type="HAMAP" id="MF_00316">
    <property type="entry name" value="MobA"/>
    <property type="match status" value="1"/>
</dbReference>
<dbReference type="InterPro" id="IPR025877">
    <property type="entry name" value="MobA-like_NTP_Trfase"/>
</dbReference>
<evidence type="ECO:0000256" key="5">
    <source>
        <dbReference type="ARBA" id="ARBA00022842"/>
    </source>
</evidence>
<evidence type="ECO:0000256" key="3">
    <source>
        <dbReference type="ARBA" id="ARBA00022723"/>
    </source>
</evidence>
<dbReference type="PANTHER" id="PTHR19136">
    <property type="entry name" value="MOLYBDENUM COFACTOR GUANYLYLTRANSFERASE"/>
    <property type="match status" value="1"/>
</dbReference>
<organism evidence="10 11">
    <name type="scientific">Pseudothauera nasutitermitis</name>
    <dbReference type="NCBI Taxonomy" id="2565930"/>
    <lineage>
        <taxon>Bacteria</taxon>
        <taxon>Pseudomonadati</taxon>
        <taxon>Pseudomonadota</taxon>
        <taxon>Betaproteobacteria</taxon>
        <taxon>Rhodocyclales</taxon>
        <taxon>Zoogloeaceae</taxon>
        <taxon>Pseudothauera</taxon>
    </lineage>
</organism>
<dbReference type="GO" id="GO:0046872">
    <property type="term" value="F:metal ion binding"/>
    <property type="evidence" value="ECO:0007669"/>
    <property type="project" value="UniProtKB-KW"/>
</dbReference>
<dbReference type="EMBL" id="SSOC01000004">
    <property type="protein sequence ID" value="THF64585.1"/>
    <property type="molecule type" value="Genomic_DNA"/>
</dbReference>
<name>A0A4S4AWZ3_9RHOO</name>
<feature type="binding site" evidence="8">
    <location>
        <position position="104"/>
    </location>
    <ligand>
        <name>Mg(2+)</name>
        <dbReference type="ChEBI" id="CHEBI:18420"/>
    </ligand>
</feature>
<protein>
    <recommendedName>
        <fullName evidence="8">Molybdenum cofactor guanylyltransferase</fullName>
        <shortName evidence="8">MoCo guanylyltransferase</shortName>
        <ecNumber evidence="8">2.7.7.77</ecNumber>
    </recommendedName>
    <alternativeName>
        <fullName evidence="8">GTP:molybdopterin guanylyltransferase</fullName>
    </alternativeName>
    <alternativeName>
        <fullName evidence="8">Mo-MPT guanylyltransferase</fullName>
    </alternativeName>
    <alternativeName>
        <fullName evidence="8">Molybdopterin guanylyltransferase</fullName>
    </alternativeName>
    <alternativeName>
        <fullName evidence="8">Molybdopterin-guanine dinucleotide synthase</fullName>
        <shortName evidence="8">MGD synthase</shortName>
    </alternativeName>
</protein>
<feature type="binding site" evidence="8">
    <location>
        <position position="28"/>
    </location>
    <ligand>
        <name>GTP</name>
        <dbReference type="ChEBI" id="CHEBI:37565"/>
    </ligand>
</feature>
<comment type="function">
    <text evidence="8">Transfers a GMP moiety from GTP to Mo-molybdopterin (Mo-MPT) cofactor (Moco or molybdenum cofactor) to form Mo-molybdopterin guanine dinucleotide (Mo-MGD) cofactor.</text>
</comment>
<evidence type="ECO:0000313" key="10">
    <source>
        <dbReference type="EMBL" id="THF64585.1"/>
    </source>
</evidence>
<keyword evidence="4 8" id="KW-0547">Nucleotide-binding</keyword>
<dbReference type="InterPro" id="IPR013482">
    <property type="entry name" value="Molybde_CF_guanTrfase"/>
</dbReference>
<keyword evidence="11" id="KW-1185">Reference proteome</keyword>
<feature type="binding site" evidence="8">
    <location>
        <position position="104"/>
    </location>
    <ligand>
        <name>GTP</name>
        <dbReference type="ChEBI" id="CHEBI:37565"/>
    </ligand>
</feature>
<dbReference type="GO" id="GO:0061603">
    <property type="term" value="F:molybdenum cofactor guanylyltransferase activity"/>
    <property type="evidence" value="ECO:0007669"/>
    <property type="project" value="UniProtKB-EC"/>
</dbReference>
<dbReference type="NCBIfam" id="TIGR02665">
    <property type="entry name" value="molyb_mobA"/>
    <property type="match status" value="1"/>
</dbReference>
<feature type="binding site" evidence="8">
    <location>
        <position position="56"/>
    </location>
    <ligand>
        <name>GTP</name>
        <dbReference type="ChEBI" id="CHEBI:37565"/>
    </ligand>
</feature>
<dbReference type="Proteomes" id="UP000308430">
    <property type="component" value="Unassembled WGS sequence"/>
</dbReference>
<evidence type="ECO:0000313" key="11">
    <source>
        <dbReference type="Proteomes" id="UP000308430"/>
    </source>
</evidence>
<keyword evidence="1 8" id="KW-0963">Cytoplasm</keyword>
<comment type="subunit">
    <text evidence="8">Monomer.</text>
</comment>
<evidence type="ECO:0000256" key="4">
    <source>
        <dbReference type="ARBA" id="ARBA00022741"/>
    </source>
</evidence>
<dbReference type="GO" id="GO:1902758">
    <property type="term" value="P:bis(molybdopterin guanine dinucleotide)molybdenum biosynthetic process"/>
    <property type="evidence" value="ECO:0007669"/>
    <property type="project" value="TreeGrafter"/>
</dbReference>
<keyword evidence="10" id="KW-0548">Nucleotidyltransferase</keyword>
<dbReference type="RefSeq" id="WP_136348304.1">
    <property type="nucleotide sequence ID" value="NZ_SSOC01000004.1"/>
</dbReference>
<comment type="caution">
    <text evidence="10">The sequence shown here is derived from an EMBL/GenBank/DDBJ whole genome shotgun (WGS) entry which is preliminary data.</text>
</comment>
<keyword evidence="3 8" id="KW-0479">Metal-binding</keyword>
<comment type="domain">
    <text evidence="8">The N-terminal domain determines nucleotide recognition and specific binding, while the C-terminal domain determines the specific binding to the target protein.</text>
</comment>
<comment type="subcellular location">
    <subcellularLocation>
        <location evidence="8">Cytoplasm</location>
    </subcellularLocation>
</comment>
<proteinExistence type="inferred from homology"/>
<dbReference type="PANTHER" id="PTHR19136:SF81">
    <property type="entry name" value="MOLYBDENUM COFACTOR GUANYLYLTRANSFERASE"/>
    <property type="match status" value="1"/>
</dbReference>
<dbReference type="AlphaFoldDB" id="A0A4S4AWZ3"/>
<feature type="domain" description="MobA-like NTP transferase" evidence="9">
    <location>
        <begin position="12"/>
        <end position="162"/>
    </location>
</feature>
<keyword evidence="7 8" id="KW-0501">Molybdenum cofactor biosynthesis</keyword>
<dbReference type="OrthoDB" id="9788394at2"/>
<keyword evidence="5 8" id="KW-0460">Magnesium</keyword>
<dbReference type="GO" id="GO:0005525">
    <property type="term" value="F:GTP binding"/>
    <property type="evidence" value="ECO:0007669"/>
    <property type="project" value="UniProtKB-UniRule"/>
</dbReference>
<accession>A0A4S4AWZ3</accession>
<comment type="cofactor">
    <cofactor evidence="8">
        <name>Mg(2+)</name>
        <dbReference type="ChEBI" id="CHEBI:18420"/>
    </cofactor>
</comment>
<dbReference type="CDD" id="cd02503">
    <property type="entry name" value="MobA"/>
    <property type="match status" value="1"/>
</dbReference>
<evidence type="ECO:0000259" key="9">
    <source>
        <dbReference type="Pfam" id="PF12804"/>
    </source>
</evidence>
<evidence type="ECO:0000256" key="1">
    <source>
        <dbReference type="ARBA" id="ARBA00022490"/>
    </source>
</evidence>
<evidence type="ECO:0000256" key="7">
    <source>
        <dbReference type="ARBA" id="ARBA00023150"/>
    </source>
</evidence>
<reference evidence="10 11" key="1">
    <citation type="submission" date="2019-04" db="EMBL/GenBank/DDBJ databases">
        <title>Azoarcus nasutitermitis sp. nov. isolated from termite nest.</title>
        <authorList>
            <person name="Lin S.-Y."/>
            <person name="Hameed A."/>
            <person name="Hsu Y.-H."/>
            <person name="Young C.-C."/>
        </authorList>
    </citation>
    <scope>NUCLEOTIDE SEQUENCE [LARGE SCALE GENOMIC DNA]</scope>
    <source>
        <strain evidence="10 11">CC-YHH838</strain>
    </source>
</reference>
<dbReference type="Pfam" id="PF12804">
    <property type="entry name" value="NTP_transf_3"/>
    <property type="match status" value="1"/>
</dbReference>
<dbReference type="SUPFAM" id="SSF53448">
    <property type="entry name" value="Nucleotide-diphospho-sugar transferases"/>
    <property type="match status" value="1"/>
</dbReference>
<evidence type="ECO:0000256" key="6">
    <source>
        <dbReference type="ARBA" id="ARBA00023134"/>
    </source>
</evidence>
<dbReference type="GO" id="GO:0005737">
    <property type="term" value="C:cytoplasm"/>
    <property type="evidence" value="ECO:0007669"/>
    <property type="project" value="UniProtKB-SubCell"/>
</dbReference>